<feature type="domain" description="F-box" evidence="2">
    <location>
        <begin position="20"/>
        <end position="69"/>
    </location>
</feature>
<comment type="caution">
    <text evidence="3">The sequence shown here is derived from an EMBL/GenBank/DDBJ whole genome shotgun (WGS) entry which is preliminary data.</text>
</comment>
<feature type="compositionally biased region" description="Polar residues" evidence="1">
    <location>
        <begin position="1"/>
        <end position="10"/>
    </location>
</feature>
<organism evidence="3 4">
    <name type="scientific">Orbilia blumenaviensis</name>
    <dbReference type="NCBI Taxonomy" id="1796055"/>
    <lineage>
        <taxon>Eukaryota</taxon>
        <taxon>Fungi</taxon>
        <taxon>Dikarya</taxon>
        <taxon>Ascomycota</taxon>
        <taxon>Pezizomycotina</taxon>
        <taxon>Orbiliomycetes</taxon>
        <taxon>Orbiliales</taxon>
        <taxon>Orbiliaceae</taxon>
        <taxon>Orbilia</taxon>
    </lineage>
</organism>
<evidence type="ECO:0000256" key="1">
    <source>
        <dbReference type="SAM" id="MobiDB-lite"/>
    </source>
</evidence>
<dbReference type="PROSITE" id="PS50181">
    <property type="entry name" value="FBOX"/>
    <property type="match status" value="1"/>
</dbReference>
<sequence>MQRQSSTGHASQPPMKPKNTRELIELPRELIDEITMYLSMDDIIALRCSCKRLDFLAKKGFYDNVFTLRRYYWTSTDLQALVKLARKTSNLEEHLRPTLKHLIIEADSPYVYLHPDRNPPEGQFSNLSEFRSIIEKGFNYYSRELRVLRLCPILFSYAVLNLKNIAHIEIHDPNYSKGSRVPDDVILSHYRKFFPLEFKYPALEPNKKPNAITRQFFDFYRWASVQMGGTVGVLAPGIIWEYFPSVIPLEAINNVLCALRVQKREIRIFGVPRPPSGPAMGAISYGWFHKNCCSKIDNCRPVMEHLNGLTLDIERPLDPDIRLINKHRLGLCVFLRYPVRLKWLNLSFSSIDWAVIWKTEKGEYRPYVPLLLPELLDASSNALSFLSQLRFDMLAFSEKDILKFLTDRKDTLRRVKFVNCRLQARWQVWWEIFAALELLSLDFFEYECTNTIVTVGRWRVQSGEAYSSDAISWFRLYGNISTMAHHCELVPESHKGNPIEEPLDKRWKVSYKKAITAVKAMERVLLHGIPAETIFEAYVEDFSTHPGQGRQNLILCDDWKRGPKTYRFAVPIPPTKVEETLVCMEIIEKKGWEYDDPAEEPLAKESFDG</sequence>
<protein>
    <recommendedName>
        <fullName evidence="2">F-box domain-containing protein</fullName>
    </recommendedName>
</protein>
<evidence type="ECO:0000313" key="3">
    <source>
        <dbReference type="EMBL" id="KAK6360575.1"/>
    </source>
</evidence>
<dbReference type="AlphaFoldDB" id="A0AAV9VF39"/>
<dbReference type="InterPro" id="IPR001810">
    <property type="entry name" value="F-box_dom"/>
</dbReference>
<name>A0AAV9VF39_9PEZI</name>
<keyword evidence="4" id="KW-1185">Reference proteome</keyword>
<feature type="region of interest" description="Disordered" evidence="1">
    <location>
        <begin position="1"/>
        <end position="21"/>
    </location>
</feature>
<dbReference type="EMBL" id="JAVHNS010000003">
    <property type="protein sequence ID" value="KAK6360575.1"/>
    <property type="molecule type" value="Genomic_DNA"/>
</dbReference>
<gene>
    <name evidence="3" type="ORF">TWF730_006714</name>
</gene>
<reference evidence="3 4" key="1">
    <citation type="submission" date="2019-10" db="EMBL/GenBank/DDBJ databases">
        <authorList>
            <person name="Palmer J.M."/>
        </authorList>
    </citation>
    <scope>NUCLEOTIDE SEQUENCE [LARGE SCALE GENOMIC DNA]</scope>
    <source>
        <strain evidence="3 4">TWF730</strain>
    </source>
</reference>
<proteinExistence type="predicted"/>
<evidence type="ECO:0000259" key="2">
    <source>
        <dbReference type="PROSITE" id="PS50181"/>
    </source>
</evidence>
<evidence type="ECO:0000313" key="4">
    <source>
        <dbReference type="Proteomes" id="UP001373714"/>
    </source>
</evidence>
<dbReference type="Proteomes" id="UP001373714">
    <property type="component" value="Unassembled WGS sequence"/>
</dbReference>
<accession>A0AAV9VF39</accession>